<dbReference type="EMBL" id="UFQT01000056">
    <property type="protein sequence ID" value="SSX19141.1"/>
    <property type="molecule type" value="Genomic_DNA"/>
</dbReference>
<proteinExistence type="predicted"/>
<evidence type="ECO:0000313" key="2">
    <source>
        <dbReference type="EMBL" id="SSW98755.1"/>
    </source>
</evidence>
<evidence type="ECO:0000259" key="1">
    <source>
        <dbReference type="PROSITE" id="PS50191"/>
    </source>
</evidence>
<organism evidence="3">
    <name type="scientific">Culicoides sonorensis</name>
    <name type="common">Biting midge</name>
    <dbReference type="NCBI Taxonomy" id="179676"/>
    <lineage>
        <taxon>Eukaryota</taxon>
        <taxon>Metazoa</taxon>
        <taxon>Ecdysozoa</taxon>
        <taxon>Arthropoda</taxon>
        <taxon>Hexapoda</taxon>
        <taxon>Insecta</taxon>
        <taxon>Pterygota</taxon>
        <taxon>Neoptera</taxon>
        <taxon>Endopterygota</taxon>
        <taxon>Diptera</taxon>
        <taxon>Nematocera</taxon>
        <taxon>Chironomoidea</taxon>
        <taxon>Ceratopogonidae</taxon>
        <taxon>Ceratopogoninae</taxon>
        <taxon>Culicoides</taxon>
        <taxon>Monoculicoides</taxon>
    </lineage>
</organism>
<dbReference type="InterPro" id="IPR036273">
    <property type="entry name" value="CRAL/TRIO_N_dom_sf"/>
</dbReference>
<dbReference type="GO" id="GO:0016020">
    <property type="term" value="C:membrane"/>
    <property type="evidence" value="ECO:0007669"/>
    <property type="project" value="TreeGrafter"/>
</dbReference>
<dbReference type="Gene3D" id="3.40.525.10">
    <property type="entry name" value="CRAL-TRIO lipid binding domain"/>
    <property type="match status" value="1"/>
</dbReference>
<accession>A0A336LQI6</accession>
<dbReference type="PANTHER" id="PTHR10174">
    <property type="entry name" value="ALPHA-TOCOPHEROL TRANSFER PROTEIN-RELATED"/>
    <property type="match status" value="1"/>
</dbReference>
<dbReference type="Pfam" id="PF00650">
    <property type="entry name" value="CRAL_TRIO"/>
    <property type="match status" value="1"/>
</dbReference>
<dbReference type="PROSITE" id="PS50191">
    <property type="entry name" value="CRAL_TRIO"/>
    <property type="match status" value="1"/>
</dbReference>
<dbReference type="SUPFAM" id="SSF46938">
    <property type="entry name" value="CRAL/TRIO N-terminal domain"/>
    <property type="match status" value="1"/>
</dbReference>
<gene>
    <name evidence="3" type="primary">CSON012290</name>
</gene>
<dbReference type="GO" id="GO:1902936">
    <property type="term" value="F:phosphatidylinositol bisphosphate binding"/>
    <property type="evidence" value="ECO:0007669"/>
    <property type="project" value="TreeGrafter"/>
</dbReference>
<reference evidence="3" key="2">
    <citation type="submission" date="2018-07" db="EMBL/GenBank/DDBJ databases">
        <authorList>
            <person name="Quirk P.G."/>
            <person name="Krulwich T.A."/>
        </authorList>
    </citation>
    <scope>NUCLEOTIDE SEQUENCE</scope>
</reference>
<dbReference type="InterPro" id="IPR001251">
    <property type="entry name" value="CRAL-TRIO_dom"/>
</dbReference>
<dbReference type="InterPro" id="IPR036865">
    <property type="entry name" value="CRAL-TRIO_dom_sf"/>
</dbReference>
<protein>
    <submittedName>
        <fullName evidence="3">CSON012290 protein</fullName>
    </submittedName>
</protein>
<name>A0A336LQI6_CULSO</name>
<dbReference type="Gene3D" id="1.20.5.1200">
    <property type="entry name" value="Alpha-tocopherol transfer"/>
    <property type="match status" value="1"/>
</dbReference>
<dbReference type="AlphaFoldDB" id="A0A336LQI6"/>
<dbReference type="EMBL" id="UFQS01000056">
    <property type="protein sequence ID" value="SSW98755.1"/>
    <property type="molecule type" value="Genomic_DNA"/>
</dbReference>
<reference evidence="2" key="1">
    <citation type="submission" date="2018-04" db="EMBL/GenBank/DDBJ databases">
        <authorList>
            <person name="Go L.Y."/>
            <person name="Mitchell J.A."/>
        </authorList>
    </citation>
    <scope>NUCLEOTIDE SEQUENCE</scope>
    <source>
        <tissue evidence="2">Whole organism</tissue>
    </source>
</reference>
<dbReference type="VEuPathDB" id="VectorBase:CSON012290"/>
<dbReference type="OMA" id="AIKVFFM"/>
<dbReference type="SUPFAM" id="SSF52087">
    <property type="entry name" value="CRAL/TRIO domain"/>
    <property type="match status" value="1"/>
</dbReference>
<sequence length="284" mass="33451">MALDNNIEYEKCVAELKQWWHNDPIMPNKIDEVLLKRFVHSTYGDIEYAKRVISLNYELRNKHSQIFFERDPMSPESQKVDMIPLPTLTPKNNYRMIFYRLRDTNEAKFDFTEAIKVFFMVADTRFAMDDTISSGDVPVFDMKGFSIKHMAKVFKAWSVLRIYMNFTQNAFPVRLKQIHIVNVSPFIDKILSYMKPLMKKEVRDSIKCHLPNSSTILEFIPKEMLPVEYGGEGPSMDVMKKDIQSQIEKSQNYLTDLAYWKMNWSKQEEEINANNVDLRSLSID</sequence>
<evidence type="ECO:0000313" key="3">
    <source>
        <dbReference type="EMBL" id="SSX19141.1"/>
    </source>
</evidence>
<feature type="domain" description="CRAL-TRIO" evidence="1">
    <location>
        <begin position="70"/>
        <end position="237"/>
    </location>
</feature>
<dbReference type="SMART" id="SM00516">
    <property type="entry name" value="SEC14"/>
    <property type="match status" value="1"/>
</dbReference>
<dbReference type="PRINTS" id="PR00180">
    <property type="entry name" value="CRETINALDHBP"/>
</dbReference>
<dbReference type="PANTHER" id="PTHR10174:SF222">
    <property type="entry name" value="GH10083P-RELATED"/>
    <property type="match status" value="1"/>
</dbReference>
<dbReference type="CDD" id="cd00170">
    <property type="entry name" value="SEC14"/>
    <property type="match status" value="1"/>
</dbReference>